<dbReference type="PANTHER" id="PTHR20854">
    <property type="entry name" value="INOSITOL MONOPHOSPHATASE"/>
    <property type="match status" value="1"/>
</dbReference>
<keyword evidence="1 4" id="KW-0479">Metal-binding</keyword>
<feature type="binding site" evidence="4">
    <location>
        <position position="104"/>
    </location>
    <ligand>
        <name>Mg(2+)</name>
        <dbReference type="ChEBI" id="CHEBI:18420"/>
        <label>1</label>
        <note>catalytic</note>
    </ligand>
</feature>
<dbReference type="GO" id="GO:0046854">
    <property type="term" value="P:phosphatidylinositol phosphate biosynthetic process"/>
    <property type="evidence" value="ECO:0007669"/>
    <property type="project" value="InterPro"/>
</dbReference>
<sequence>MSQNKNRSKLSERESLEKKRAFLVKIVGEAGVLLKDYFTSRNFSVKSKKGVEIITEADDEVDKKLREQIKAVYADSEFLTEETAPNDFRGYEKKRNLFIIDPIDGTTNFSRGRQNFSISIALVDEGVTQVAVIGVPMIGKIYEADRINEHALVNGNSIEVSDTSDLSRATFACDWPYDLNKKMQMVEILKRLTEKGNVRSIISGGSAAADLAALAEGQSDIYVIPTLKPWDVAAASLLIEKAGGKVTRLDGKQWDIFQAGDGILVSNGCLHNELVWLFE</sequence>
<comment type="cofactor">
    <cofactor evidence="4">
        <name>Mg(2+)</name>
        <dbReference type="ChEBI" id="CHEBI:18420"/>
    </cofactor>
</comment>
<keyword evidence="2" id="KW-0378">Hydrolase</keyword>
<evidence type="ECO:0008006" key="7">
    <source>
        <dbReference type="Google" id="ProtNLM"/>
    </source>
</evidence>
<feature type="binding site" evidence="4">
    <location>
        <position position="81"/>
    </location>
    <ligand>
        <name>Mg(2+)</name>
        <dbReference type="ChEBI" id="CHEBI:18420"/>
        <label>1</label>
        <note>catalytic</note>
    </ligand>
</feature>
<evidence type="ECO:0000256" key="4">
    <source>
        <dbReference type="PIRSR" id="PIRSR600760-2"/>
    </source>
</evidence>
<dbReference type="GO" id="GO:0006020">
    <property type="term" value="P:inositol metabolic process"/>
    <property type="evidence" value="ECO:0007669"/>
    <property type="project" value="TreeGrafter"/>
</dbReference>
<protein>
    <recommendedName>
        <fullName evidence="7">Inositol-phosphate phosphatase</fullName>
    </recommendedName>
</protein>
<dbReference type="SUPFAM" id="SSF56655">
    <property type="entry name" value="Carbohydrate phosphatase"/>
    <property type="match status" value="1"/>
</dbReference>
<dbReference type="GO" id="GO:0007165">
    <property type="term" value="P:signal transduction"/>
    <property type="evidence" value="ECO:0007669"/>
    <property type="project" value="TreeGrafter"/>
</dbReference>
<evidence type="ECO:0000256" key="3">
    <source>
        <dbReference type="ARBA" id="ARBA00022842"/>
    </source>
</evidence>
<evidence type="ECO:0000313" key="6">
    <source>
        <dbReference type="Proteomes" id="UP000176413"/>
    </source>
</evidence>
<organism evidence="5 6">
    <name type="scientific">Candidatus Magasanikbacteria bacterium RIFCSPHIGHO2_02_FULL_45_10</name>
    <dbReference type="NCBI Taxonomy" id="1798679"/>
    <lineage>
        <taxon>Bacteria</taxon>
        <taxon>Candidatus Magasanikiibacteriota</taxon>
    </lineage>
</organism>
<dbReference type="AlphaFoldDB" id="A0A1F6MA42"/>
<accession>A0A1F6MA42</accession>
<feature type="binding site" evidence="4">
    <location>
        <position position="103"/>
    </location>
    <ligand>
        <name>Mg(2+)</name>
        <dbReference type="ChEBI" id="CHEBI:18420"/>
        <label>1</label>
        <note>catalytic</note>
    </ligand>
</feature>
<dbReference type="InterPro" id="IPR000760">
    <property type="entry name" value="Inositol_monophosphatase-like"/>
</dbReference>
<keyword evidence="3 4" id="KW-0460">Magnesium</keyword>
<evidence type="ECO:0000256" key="2">
    <source>
        <dbReference type="ARBA" id="ARBA00022801"/>
    </source>
</evidence>
<proteinExistence type="predicted"/>
<feature type="binding site" evidence="4">
    <location>
        <position position="101"/>
    </location>
    <ligand>
        <name>Mg(2+)</name>
        <dbReference type="ChEBI" id="CHEBI:18420"/>
        <label>1</label>
        <note>catalytic</note>
    </ligand>
</feature>
<gene>
    <name evidence="5" type="ORF">A3D53_02935</name>
</gene>
<dbReference type="GO" id="GO:0008934">
    <property type="term" value="F:inositol monophosphate 1-phosphatase activity"/>
    <property type="evidence" value="ECO:0007669"/>
    <property type="project" value="TreeGrafter"/>
</dbReference>
<dbReference type="PANTHER" id="PTHR20854:SF4">
    <property type="entry name" value="INOSITOL-1-MONOPHOSPHATASE-RELATED"/>
    <property type="match status" value="1"/>
</dbReference>
<dbReference type="Proteomes" id="UP000176413">
    <property type="component" value="Unassembled WGS sequence"/>
</dbReference>
<comment type="caution">
    <text evidence="5">The sequence shown here is derived from an EMBL/GenBank/DDBJ whole genome shotgun (WGS) entry which is preliminary data.</text>
</comment>
<reference evidence="5 6" key="1">
    <citation type="journal article" date="2016" name="Nat. Commun.">
        <title>Thousands of microbial genomes shed light on interconnected biogeochemical processes in an aquifer system.</title>
        <authorList>
            <person name="Anantharaman K."/>
            <person name="Brown C.T."/>
            <person name="Hug L.A."/>
            <person name="Sharon I."/>
            <person name="Castelle C.J."/>
            <person name="Probst A.J."/>
            <person name="Thomas B.C."/>
            <person name="Singh A."/>
            <person name="Wilkins M.J."/>
            <person name="Karaoz U."/>
            <person name="Brodie E.L."/>
            <person name="Williams K.H."/>
            <person name="Hubbard S.S."/>
            <person name="Banfield J.F."/>
        </authorList>
    </citation>
    <scope>NUCLEOTIDE SEQUENCE [LARGE SCALE GENOMIC DNA]</scope>
</reference>
<dbReference type="Pfam" id="PF00459">
    <property type="entry name" value="Inositol_P"/>
    <property type="match status" value="1"/>
</dbReference>
<dbReference type="PROSITE" id="PS00630">
    <property type="entry name" value="IMP_2"/>
    <property type="match status" value="1"/>
</dbReference>
<dbReference type="GO" id="GO:0046872">
    <property type="term" value="F:metal ion binding"/>
    <property type="evidence" value="ECO:0007669"/>
    <property type="project" value="UniProtKB-KW"/>
</dbReference>
<dbReference type="PROSITE" id="PS00629">
    <property type="entry name" value="IMP_1"/>
    <property type="match status" value="1"/>
</dbReference>
<dbReference type="Gene3D" id="3.40.190.80">
    <property type="match status" value="1"/>
</dbReference>
<dbReference type="Gene3D" id="3.30.540.10">
    <property type="entry name" value="Fructose-1,6-Bisphosphatase, subunit A, domain 1"/>
    <property type="match status" value="1"/>
</dbReference>
<evidence type="ECO:0000313" key="5">
    <source>
        <dbReference type="EMBL" id="OGH68393.1"/>
    </source>
</evidence>
<name>A0A1F6MA42_9BACT</name>
<feature type="binding site" evidence="4">
    <location>
        <position position="231"/>
    </location>
    <ligand>
        <name>Mg(2+)</name>
        <dbReference type="ChEBI" id="CHEBI:18420"/>
        <label>1</label>
        <note>catalytic</note>
    </ligand>
</feature>
<dbReference type="InterPro" id="IPR020583">
    <property type="entry name" value="Inositol_monoP_metal-BS"/>
</dbReference>
<dbReference type="EMBL" id="MFQA01000045">
    <property type="protein sequence ID" value="OGH68393.1"/>
    <property type="molecule type" value="Genomic_DNA"/>
</dbReference>
<dbReference type="PRINTS" id="PR00377">
    <property type="entry name" value="IMPHPHTASES"/>
</dbReference>
<dbReference type="InterPro" id="IPR020550">
    <property type="entry name" value="Inositol_monophosphatase_CS"/>
</dbReference>
<evidence type="ECO:0000256" key="1">
    <source>
        <dbReference type="ARBA" id="ARBA00022723"/>
    </source>
</evidence>